<comment type="caution">
    <text evidence="1">The sequence shown here is derived from an EMBL/GenBank/DDBJ whole genome shotgun (WGS) entry which is preliminary data.</text>
</comment>
<evidence type="ECO:0000313" key="1">
    <source>
        <dbReference type="EMBL" id="KAJ8680489.1"/>
    </source>
</evidence>
<protein>
    <submittedName>
        <fullName evidence="1">Uncharacterized protein</fullName>
    </submittedName>
</protein>
<dbReference type="EMBL" id="CM056742">
    <property type="protein sequence ID" value="KAJ8680489.1"/>
    <property type="molecule type" value="Genomic_DNA"/>
</dbReference>
<evidence type="ECO:0000313" key="2">
    <source>
        <dbReference type="Proteomes" id="UP001239111"/>
    </source>
</evidence>
<keyword evidence="2" id="KW-1185">Reference proteome</keyword>
<organism evidence="1 2">
    <name type="scientific">Eretmocerus hayati</name>
    <dbReference type="NCBI Taxonomy" id="131215"/>
    <lineage>
        <taxon>Eukaryota</taxon>
        <taxon>Metazoa</taxon>
        <taxon>Ecdysozoa</taxon>
        <taxon>Arthropoda</taxon>
        <taxon>Hexapoda</taxon>
        <taxon>Insecta</taxon>
        <taxon>Pterygota</taxon>
        <taxon>Neoptera</taxon>
        <taxon>Endopterygota</taxon>
        <taxon>Hymenoptera</taxon>
        <taxon>Apocrita</taxon>
        <taxon>Proctotrupomorpha</taxon>
        <taxon>Chalcidoidea</taxon>
        <taxon>Aphelinidae</taxon>
        <taxon>Aphelininae</taxon>
        <taxon>Eretmocerus</taxon>
    </lineage>
</organism>
<reference evidence="1" key="1">
    <citation type="submission" date="2023-04" db="EMBL/GenBank/DDBJ databases">
        <title>A chromosome-level genome assembly of the parasitoid wasp Eretmocerus hayati.</title>
        <authorList>
            <person name="Zhong Y."/>
            <person name="Liu S."/>
            <person name="Liu Y."/>
        </authorList>
    </citation>
    <scope>NUCLEOTIDE SEQUENCE</scope>
    <source>
        <strain evidence="1">ZJU_SS_LIU_2023</strain>
    </source>
</reference>
<accession>A0ACC2PB07</accession>
<gene>
    <name evidence="1" type="ORF">QAD02_016276</name>
</gene>
<sequence length="180" mass="19588">MQSQSSSLELDVDSDIADLLNGTSHEDSCSDYDEKMDGTDESDQQLIQDHTRVVITSSEVDQDLVSDVQSDNISNNGFGISCLPLSPPSDATIEAVVENVSEISGYTPEEPASINKHSMETNGIGFNGNSSFDVLPSYISNSFYNCFFFVSNLLFSLQRIARVEDGSSFDVLNNAFCPIS</sequence>
<proteinExistence type="predicted"/>
<name>A0ACC2PB07_9HYME</name>
<dbReference type="Proteomes" id="UP001239111">
    <property type="component" value="Chromosome 2"/>
</dbReference>